<feature type="compositionally biased region" description="Polar residues" evidence="1">
    <location>
        <begin position="22"/>
        <end position="36"/>
    </location>
</feature>
<dbReference type="KEGG" id="mlr:MELLADRAFT_53079"/>
<gene>
    <name evidence="2" type="ORF">MELLADRAFT_53079</name>
</gene>
<organism evidence="3">
    <name type="scientific">Melampsora larici-populina (strain 98AG31 / pathotype 3-4-7)</name>
    <name type="common">Poplar leaf rust fungus</name>
    <dbReference type="NCBI Taxonomy" id="747676"/>
    <lineage>
        <taxon>Eukaryota</taxon>
        <taxon>Fungi</taxon>
        <taxon>Dikarya</taxon>
        <taxon>Basidiomycota</taxon>
        <taxon>Pucciniomycotina</taxon>
        <taxon>Pucciniomycetes</taxon>
        <taxon>Pucciniales</taxon>
        <taxon>Melampsoraceae</taxon>
        <taxon>Melampsora</taxon>
    </lineage>
</organism>
<dbReference type="RefSeq" id="XP_007412652.1">
    <property type="nucleotide sequence ID" value="XM_007412590.1"/>
</dbReference>
<dbReference type="HOGENOM" id="CLU_2386622_0_0_1"/>
<evidence type="ECO:0000313" key="2">
    <source>
        <dbReference type="EMBL" id="EGG04191.1"/>
    </source>
</evidence>
<dbReference type="VEuPathDB" id="FungiDB:MELLADRAFT_53079"/>
<keyword evidence="3" id="KW-1185">Reference proteome</keyword>
<dbReference type="InParanoid" id="F4RTV8"/>
<dbReference type="EMBL" id="GL883120">
    <property type="protein sequence ID" value="EGG04191.1"/>
    <property type="molecule type" value="Genomic_DNA"/>
</dbReference>
<dbReference type="GeneID" id="18928849"/>
<protein>
    <submittedName>
        <fullName evidence="2">Uncharacterized protein</fullName>
    </submittedName>
</protein>
<proteinExistence type="predicted"/>
<accession>F4RTV8</accession>
<reference evidence="3" key="1">
    <citation type="journal article" date="2011" name="Proc. Natl. Acad. Sci. U.S.A.">
        <title>Obligate biotrophy features unraveled by the genomic analysis of rust fungi.</title>
        <authorList>
            <person name="Duplessis S."/>
            <person name="Cuomo C.A."/>
            <person name="Lin Y.-C."/>
            <person name="Aerts A."/>
            <person name="Tisserant E."/>
            <person name="Veneault-Fourrey C."/>
            <person name="Joly D.L."/>
            <person name="Hacquard S."/>
            <person name="Amselem J."/>
            <person name="Cantarel B.L."/>
            <person name="Chiu R."/>
            <person name="Coutinho P.M."/>
            <person name="Feau N."/>
            <person name="Field M."/>
            <person name="Frey P."/>
            <person name="Gelhaye E."/>
            <person name="Goldberg J."/>
            <person name="Grabherr M.G."/>
            <person name="Kodira C.D."/>
            <person name="Kohler A."/>
            <person name="Kuees U."/>
            <person name="Lindquist E.A."/>
            <person name="Lucas S.M."/>
            <person name="Mago R."/>
            <person name="Mauceli E."/>
            <person name="Morin E."/>
            <person name="Murat C."/>
            <person name="Pangilinan J.L."/>
            <person name="Park R."/>
            <person name="Pearson M."/>
            <person name="Quesneville H."/>
            <person name="Rouhier N."/>
            <person name="Sakthikumar S."/>
            <person name="Salamov A.A."/>
            <person name="Schmutz J."/>
            <person name="Selles B."/>
            <person name="Shapiro H."/>
            <person name="Tanguay P."/>
            <person name="Tuskan G.A."/>
            <person name="Henrissat B."/>
            <person name="Van de Peer Y."/>
            <person name="Rouze P."/>
            <person name="Ellis J.G."/>
            <person name="Dodds P.N."/>
            <person name="Schein J.E."/>
            <person name="Zhong S."/>
            <person name="Hamelin R.C."/>
            <person name="Grigoriev I.V."/>
            <person name="Szabo L.J."/>
            <person name="Martin F."/>
        </authorList>
    </citation>
    <scope>NUCLEOTIDE SEQUENCE [LARGE SCALE GENOMIC DNA]</scope>
    <source>
        <strain evidence="3">98AG31 / pathotype 3-4-7</strain>
    </source>
</reference>
<sequence length="94" mass="10753">MHHRSPPSPSVTHVSKEKKVMSLNQRTTPNTGTEWSNSRWSCLLISDPPPILEPNGQILPEHDNQLEYIGSTRMKSKSNLERCDSECELQRIEI</sequence>
<evidence type="ECO:0000256" key="1">
    <source>
        <dbReference type="SAM" id="MobiDB-lite"/>
    </source>
</evidence>
<feature type="region of interest" description="Disordered" evidence="1">
    <location>
        <begin position="1"/>
        <end position="36"/>
    </location>
</feature>
<dbReference type="AlphaFoldDB" id="F4RTV8"/>
<name>F4RTV8_MELLP</name>
<dbReference type="Proteomes" id="UP000001072">
    <property type="component" value="Unassembled WGS sequence"/>
</dbReference>
<evidence type="ECO:0000313" key="3">
    <source>
        <dbReference type="Proteomes" id="UP000001072"/>
    </source>
</evidence>